<dbReference type="InterPro" id="IPR052894">
    <property type="entry name" value="AsmA-related"/>
</dbReference>
<keyword evidence="2" id="KW-0472">Membrane</keyword>
<evidence type="ECO:0000256" key="2">
    <source>
        <dbReference type="SAM" id="Phobius"/>
    </source>
</evidence>
<feature type="domain" description="AsmA" evidence="3">
    <location>
        <begin position="339"/>
        <end position="647"/>
    </location>
</feature>
<dbReference type="Pfam" id="PF05170">
    <property type="entry name" value="AsmA"/>
    <property type="match status" value="2"/>
</dbReference>
<evidence type="ECO:0000313" key="5">
    <source>
        <dbReference type="Proteomes" id="UP000663942"/>
    </source>
</evidence>
<organism evidence="4 5">
    <name type="scientific">Brevundimonas pondensis</name>
    <dbReference type="NCBI Taxonomy" id="2774189"/>
    <lineage>
        <taxon>Bacteria</taxon>
        <taxon>Pseudomonadati</taxon>
        <taxon>Pseudomonadota</taxon>
        <taxon>Alphaproteobacteria</taxon>
        <taxon>Caulobacterales</taxon>
        <taxon>Caulobacteraceae</taxon>
        <taxon>Brevundimonas</taxon>
    </lineage>
</organism>
<feature type="domain" description="AsmA" evidence="3">
    <location>
        <begin position="121"/>
        <end position="276"/>
    </location>
</feature>
<gene>
    <name evidence="4" type="ORF">IFE19_09655</name>
</gene>
<accession>A0ABX7SFW6</accession>
<feature type="region of interest" description="Disordered" evidence="1">
    <location>
        <begin position="21"/>
        <end position="52"/>
    </location>
</feature>
<keyword evidence="5" id="KW-1185">Reference proteome</keyword>
<feature type="transmembrane region" description="Helical" evidence="2">
    <location>
        <begin position="119"/>
        <end position="139"/>
    </location>
</feature>
<keyword evidence="2" id="KW-1133">Transmembrane helix</keyword>
<reference evidence="4 5" key="1">
    <citation type="submission" date="2020-09" db="EMBL/GenBank/DDBJ databases">
        <title>Brevundimonas sp. LVF1 isolated from an oligotrophic pond in Goettingen, Germany.</title>
        <authorList>
            <person name="Friedrich I."/>
            <person name="Klassen A."/>
            <person name="Neubauer H."/>
            <person name="Schneider D."/>
            <person name="Hertel R."/>
            <person name="Daniel R."/>
        </authorList>
    </citation>
    <scope>NUCLEOTIDE SEQUENCE [LARGE SCALE GENOMIC DNA]</scope>
    <source>
        <strain evidence="4 5">LVF1</strain>
    </source>
</reference>
<evidence type="ECO:0000259" key="3">
    <source>
        <dbReference type="Pfam" id="PF05170"/>
    </source>
</evidence>
<keyword evidence="2" id="KW-0812">Transmembrane</keyword>
<dbReference type="Proteomes" id="UP000663942">
    <property type="component" value="Chromosome"/>
</dbReference>
<protein>
    <submittedName>
        <fullName evidence="4">AsmA family protein</fullName>
    </submittedName>
</protein>
<dbReference type="InterPro" id="IPR007844">
    <property type="entry name" value="AsmA"/>
</dbReference>
<dbReference type="EMBL" id="CP062006">
    <property type="protein sequence ID" value="QTC86434.1"/>
    <property type="molecule type" value="Genomic_DNA"/>
</dbReference>
<feature type="compositionally biased region" description="Basic and acidic residues" evidence="1">
    <location>
        <begin position="30"/>
        <end position="39"/>
    </location>
</feature>
<dbReference type="PANTHER" id="PTHR30441:SF9">
    <property type="entry name" value="ASMA FAMILY PROTEIN YHJG"/>
    <property type="match status" value="1"/>
</dbReference>
<name>A0ABX7SFW6_9CAUL</name>
<sequence>MVLAARPLGFALERLRDAAELRASGGQAPSDRHPGEHHHDRASRRASNPWRPLPSQALVSFTGGEPIDRPGPKSFLQSVRAGGTSAWRLVKDRADSLRTYVVAEDPAWLALRQPGKPEVIAAGITLAVALGCLLFLVLFDWNWVRGPIGRAASASTGREVLLNGDLDVRLFSWTPSASVRRLSVSGPAWARGQNTAEVEQLDVAVRLRRLFLGQIEVTSLTVTRPVVHLIVDDQGRRSWDLNPDRPDDGQGARLPVIQSLVINEGRLTLDEQRRGMKLDAMITAREARSPEDGESGFLLDGKGTMNGAPLTLRVTGGPFINIRRDRPYGFTADLAGAGSRLQAKGAITRPFDLGRFNAVLELEGQDLADIYLLTGITTPNTPPYKLSGNLSRNGSLFRFADFGGRVGSSDLSGTLEVNKVGERRRVDADLTSRSLDIDDLAAVLGARPRVTSGGTVATSGKPGKLLPDAPLRTERLRTMDGALTYRAGSVKTNAFDIRQVSLGADLKDGILTLNPVSFTFNRGELNGTARIDANRSTPYSAIDFRLSGYPLESIIPARDGAPTVTGRALGRAKLEGPGASIHELAANSKGTISLVVPQGRMRSAFAELLGINVGAGVRKLLSGDQSTSDIRCAVAEFTVVGGVATSRTFVIDTDVVLAQGTGTIDLGAETLNLRLDGETKKPRLLRVWAPITVRGPLASPRLGVDASAVATQGGLVGALATLVNPVAALLGFIDPGLAEDADCGALIASAR</sequence>
<evidence type="ECO:0000313" key="4">
    <source>
        <dbReference type="EMBL" id="QTC86434.1"/>
    </source>
</evidence>
<dbReference type="PANTHER" id="PTHR30441">
    <property type="entry name" value="DUF748 DOMAIN-CONTAINING PROTEIN"/>
    <property type="match status" value="1"/>
</dbReference>
<evidence type="ECO:0000256" key="1">
    <source>
        <dbReference type="SAM" id="MobiDB-lite"/>
    </source>
</evidence>
<proteinExistence type="predicted"/>